<geneLocation type="chloroplast" evidence="3"/>
<evidence type="ECO:0000259" key="1">
    <source>
        <dbReference type="Pfam" id="PF05419"/>
    </source>
</evidence>
<sequence length="238" mass="28418">MNTTNYINELQEDVKLLLNKSPKQQLEFINLMKVNENINLEILFQFLNYRLLINKLEPNFVDGSVYRILKLSDDFKIYELLETHFKNGIVSLSTDSNLNYYHLNDLLIKKDFLEADKLTNQKLCELAQLPNNQRDWLYFSDIKKIPFNDLLLIDRLWQIYSEGKFGFSVQRKIWLSVNKDWNILWKKIGWKQDDKLSRYPIDFQWNLNAPNGHLPLSNQLRGNQVLNALFQLEIWEST</sequence>
<dbReference type="PANTHER" id="PTHR34800:SF1">
    <property type="entry name" value="TETRAPYRROLE-BINDING PROTEIN, CHLOROPLASTIC"/>
    <property type="match status" value="1"/>
</dbReference>
<dbReference type="InterPro" id="IPR016024">
    <property type="entry name" value="ARM-type_fold"/>
</dbReference>
<dbReference type="SUPFAM" id="SSF48371">
    <property type="entry name" value="ARM repeat"/>
    <property type="match status" value="1"/>
</dbReference>
<dbReference type="SUPFAM" id="SSF140869">
    <property type="entry name" value="GUN4-like"/>
    <property type="match status" value="1"/>
</dbReference>
<keyword evidence="3" id="KW-0934">Plastid</keyword>
<dbReference type="InterPro" id="IPR008629">
    <property type="entry name" value="GUN4-like"/>
</dbReference>
<dbReference type="GO" id="GO:0046906">
    <property type="term" value="F:tetrapyrrole binding"/>
    <property type="evidence" value="ECO:0007669"/>
    <property type="project" value="TreeGrafter"/>
</dbReference>
<dbReference type="InterPro" id="IPR032192">
    <property type="entry name" value="GUN4_N"/>
</dbReference>
<dbReference type="Gene3D" id="1.25.40.620">
    <property type="match status" value="1"/>
</dbReference>
<dbReference type="Pfam" id="PF05419">
    <property type="entry name" value="GUN4"/>
    <property type="match status" value="1"/>
</dbReference>
<protein>
    <submittedName>
        <fullName evidence="3">GUN4 protein</fullName>
    </submittedName>
</protein>
<evidence type="ECO:0000259" key="2">
    <source>
        <dbReference type="Pfam" id="PF16416"/>
    </source>
</evidence>
<dbReference type="PANTHER" id="PTHR34800">
    <property type="entry name" value="TETRAPYRROLE-BINDING PROTEIN, CHLOROPLASTIC"/>
    <property type="match status" value="1"/>
</dbReference>
<dbReference type="CDD" id="cd16383">
    <property type="entry name" value="GUN4"/>
    <property type="match status" value="1"/>
</dbReference>
<gene>
    <name evidence="3" type="primary">GUN4</name>
</gene>
<dbReference type="Pfam" id="PF16416">
    <property type="entry name" value="GUN4_N"/>
    <property type="match status" value="1"/>
</dbReference>
<evidence type="ECO:0000313" key="3">
    <source>
        <dbReference type="EMBL" id="ARX96166.1"/>
    </source>
</evidence>
<proteinExistence type="predicted"/>
<dbReference type="Gene3D" id="1.10.10.1770">
    <property type="entry name" value="Gun4-like"/>
    <property type="match status" value="1"/>
</dbReference>
<dbReference type="AlphaFoldDB" id="A0A1Z1XBG3"/>
<feature type="domain" description="GUN4 N-terminal ARM-like repeat" evidence="2">
    <location>
        <begin position="8"/>
        <end position="85"/>
    </location>
</feature>
<accession>A0A1Z1XBG3</accession>
<dbReference type="InterPro" id="IPR037215">
    <property type="entry name" value="GUN4-like_sf"/>
</dbReference>
<name>A0A1Z1XBG3_9RHOD</name>
<dbReference type="RefSeq" id="YP_009402628.1">
    <property type="nucleotide sequence ID" value="NC_035350.1"/>
</dbReference>
<keyword evidence="3" id="KW-0150">Chloroplast</keyword>
<dbReference type="EMBL" id="KY083067">
    <property type="protein sequence ID" value="ARX96166.1"/>
    <property type="molecule type" value="Genomic_DNA"/>
</dbReference>
<reference evidence="3" key="1">
    <citation type="submission" date="2016-11" db="EMBL/GenBank/DDBJ databases">
        <title>Chloroplast genome of compsopogon caeruleus.</title>
        <authorList>
            <person name="Nan F."/>
        </authorList>
    </citation>
    <scope>NUCLEOTIDE SEQUENCE</scope>
</reference>
<dbReference type="GeneID" id="33366659"/>
<organism evidence="3">
    <name type="scientific">Compsopogon caeruleus</name>
    <dbReference type="NCBI Taxonomy" id="31354"/>
    <lineage>
        <taxon>Eukaryota</taxon>
        <taxon>Rhodophyta</taxon>
        <taxon>Compsopogonophyceae</taxon>
        <taxon>Compsopogonales</taxon>
        <taxon>Compsopogonaceae</taxon>
        <taxon>Compsopogon</taxon>
    </lineage>
</organism>
<feature type="domain" description="GUN4-like" evidence="1">
    <location>
        <begin position="95"/>
        <end position="231"/>
    </location>
</feature>